<accession>X1VQA6</accession>
<feature type="domain" description="CD-NTase-associated protein 12/Pycsar effector protein TIR" evidence="1">
    <location>
        <begin position="8"/>
        <end position="122"/>
    </location>
</feature>
<organism evidence="2">
    <name type="scientific">marine sediment metagenome</name>
    <dbReference type="NCBI Taxonomy" id="412755"/>
    <lineage>
        <taxon>unclassified sequences</taxon>
        <taxon>metagenomes</taxon>
        <taxon>ecological metagenomes</taxon>
    </lineage>
</organism>
<evidence type="ECO:0000259" key="1">
    <source>
        <dbReference type="Pfam" id="PF10137"/>
    </source>
</evidence>
<comment type="caution">
    <text evidence="2">The sequence shown here is derived from an EMBL/GenBank/DDBJ whole genome shotgun (WGS) entry which is preliminary data.</text>
</comment>
<dbReference type="Pfam" id="PF10137">
    <property type="entry name" value="CAP12-PCTIR_TIR"/>
    <property type="match status" value="1"/>
</dbReference>
<dbReference type="InterPro" id="IPR019302">
    <property type="entry name" value="CAP12/PCTIR_TIR_dom"/>
</dbReference>
<feature type="non-terminal residue" evidence="2">
    <location>
        <position position="1"/>
    </location>
</feature>
<proteinExistence type="predicted"/>
<dbReference type="GO" id="GO:0050135">
    <property type="term" value="F:NADP+ nucleosidase activity"/>
    <property type="evidence" value="ECO:0007669"/>
    <property type="project" value="InterPro"/>
</dbReference>
<name>X1VQA6_9ZZZZ</name>
<gene>
    <name evidence="2" type="ORF">S12H4_58935</name>
</gene>
<dbReference type="EMBL" id="BARW01038388">
    <property type="protein sequence ID" value="GAJ22407.1"/>
    <property type="molecule type" value="Genomic_DNA"/>
</dbReference>
<reference evidence="2" key="1">
    <citation type="journal article" date="2014" name="Front. Microbiol.">
        <title>High frequency of phylogenetically diverse reductive dehalogenase-homologous genes in deep subseafloor sedimentary metagenomes.</title>
        <authorList>
            <person name="Kawai M."/>
            <person name="Futagami T."/>
            <person name="Toyoda A."/>
            <person name="Takaki Y."/>
            <person name="Nishi S."/>
            <person name="Hori S."/>
            <person name="Arai W."/>
            <person name="Tsubouchi T."/>
            <person name="Morono Y."/>
            <person name="Uchiyama I."/>
            <person name="Ito T."/>
            <person name="Fujiyama A."/>
            <person name="Inagaki F."/>
            <person name="Takami H."/>
        </authorList>
    </citation>
    <scope>NUCLEOTIDE SEQUENCE</scope>
    <source>
        <strain evidence="2">Expedition CK06-06</strain>
    </source>
</reference>
<protein>
    <recommendedName>
        <fullName evidence="1">CD-NTase-associated protein 12/Pycsar effector protein TIR domain-containing protein</fullName>
    </recommendedName>
</protein>
<dbReference type="AlphaFoldDB" id="X1VQA6"/>
<sequence length="142" mass="16150">DYKRCCFHGHNEDKKNTVARYIEQLGLKAIVLHEQPNKGRTIIEKFEDFSDVSFAIVLLTADDLGCDKESFKSNDFKYRARQNVIFELGFFVGKLGRQKVCALYEEGVDVPSDYKGVISISLHTRSTQLLCSSRQISPNTIP</sequence>
<evidence type="ECO:0000313" key="2">
    <source>
        <dbReference type="EMBL" id="GAJ22407.1"/>
    </source>
</evidence>